<name>A0A397GIY5_9GLOM</name>
<accession>A0A397GIY5</accession>
<dbReference type="OrthoDB" id="2416891at2759"/>
<evidence type="ECO:0000313" key="1">
    <source>
        <dbReference type="EMBL" id="RHZ50935.1"/>
    </source>
</evidence>
<comment type="caution">
    <text evidence="1">The sequence shown here is derived from an EMBL/GenBank/DDBJ whole genome shotgun (WGS) entry which is preliminary data.</text>
</comment>
<reference evidence="1 2" key="1">
    <citation type="submission" date="2018-08" db="EMBL/GenBank/DDBJ databases">
        <title>Genome and evolution of the arbuscular mycorrhizal fungus Diversispora epigaea (formerly Glomus versiforme) and its bacterial endosymbionts.</title>
        <authorList>
            <person name="Sun X."/>
            <person name="Fei Z."/>
            <person name="Harrison M."/>
        </authorList>
    </citation>
    <scope>NUCLEOTIDE SEQUENCE [LARGE SCALE GENOMIC DNA]</scope>
    <source>
        <strain evidence="1 2">IT104</strain>
    </source>
</reference>
<proteinExistence type="predicted"/>
<sequence>MQSCLIFPIHTWPDIDTSVYDILSKKIRELLLCSECYEPIFTNPQQKNINPSNHDVLHTPSSHINLVSPNMKKMKETFRLSTLMPVKTELADADMIEVPITRE</sequence>
<dbReference type="Proteomes" id="UP000266861">
    <property type="component" value="Unassembled WGS sequence"/>
</dbReference>
<keyword evidence="2" id="KW-1185">Reference proteome</keyword>
<dbReference type="AlphaFoldDB" id="A0A397GIY5"/>
<protein>
    <submittedName>
        <fullName evidence="1">Uncharacterized protein</fullName>
    </submittedName>
</protein>
<dbReference type="EMBL" id="PQFF01000425">
    <property type="protein sequence ID" value="RHZ50935.1"/>
    <property type="molecule type" value="Genomic_DNA"/>
</dbReference>
<evidence type="ECO:0000313" key="2">
    <source>
        <dbReference type="Proteomes" id="UP000266861"/>
    </source>
</evidence>
<gene>
    <name evidence="1" type="ORF">Glove_487g60</name>
</gene>
<organism evidence="1 2">
    <name type="scientific">Diversispora epigaea</name>
    <dbReference type="NCBI Taxonomy" id="1348612"/>
    <lineage>
        <taxon>Eukaryota</taxon>
        <taxon>Fungi</taxon>
        <taxon>Fungi incertae sedis</taxon>
        <taxon>Mucoromycota</taxon>
        <taxon>Glomeromycotina</taxon>
        <taxon>Glomeromycetes</taxon>
        <taxon>Diversisporales</taxon>
        <taxon>Diversisporaceae</taxon>
        <taxon>Diversispora</taxon>
    </lineage>
</organism>